<dbReference type="SUPFAM" id="SSF81333">
    <property type="entry name" value="F1F0 ATP synthase subunit C"/>
    <property type="match status" value="1"/>
</dbReference>
<dbReference type="GO" id="GO:0005886">
    <property type="term" value="C:plasma membrane"/>
    <property type="evidence" value="ECO:0007669"/>
    <property type="project" value="UniProtKB-SubCell"/>
</dbReference>
<evidence type="ECO:0000256" key="2">
    <source>
        <dbReference type="ARBA" id="ARBA00006704"/>
    </source>
</evidence>
<evidence type="ECO:0000256" key="7">
    <source>
        <dbReference type="ARBA" id="ARBA00022781"/>
    </source>
</evidence>
<dbReference type="CDD" id="cd18121">
    <property type="entry name" value="ATP-synt_Fo_c"/>
    <property type="match status" value="1"/>
</dbReference>
<feature type="site" description="Reversibly protonated during proton transport" evidence="14">
    <location>
        <position position="64"/>
    </location>
</feature>
<dbReference type="NCBIfam" id="TIGR01260">
    <property type="entry name" value="ATP_synt_c"/>
    <property type="match status" value="1"/>
</dbReference>
<proteinExistence type="inferred from homology"/>
<keyword evidence="4 14" id="KW-1003">Cell membrane</keyword>
<keyword evidence="8 14" id="KW-1133">Transmembrane helix</keyword>
<dbReference type="GO" id="GO:0008289">
    <property type="term" value="F:lipid binding"/>
    <property type="evidence" value="ECO:0007669"/>
    <property type="project" value="UniProtKB-KW"/>
</dbReference>
<dbReference type="Gene3D" id="1.20.20.10">
    <property type="entry name" value="F1F0 ATP synthase subunit C"/>
    <property type="match status" value="1"/>
</dbReference>
<dbReference type="InterPro" id="IPR002379">
    <property type="entry name" value="ATPase_proteolipid_c-like_dom"/>
</dbReference>
<comment type="function">
    <text evidence="13 14">F(1)F(0) ATP synthase produces ATP from ADP in the presence of a proton or sodium gradient. F-type ATPases consist of two structural domains, F(1) containing the extramembraneous catalytic core and F(0) containing the membrane proton channel, linked together by a central stalk and a peripheral stalk. During catalysis, ATP synthesis in the catalytic domain of F(1) is coupled via a rotary mechanism of the central stalk subunits to proton translocation.</text>
</comment>
<dbReference type="PROSITE" id="PS00605">
    <property type="entry name" value="ATPASE_C"/>
    <property type="match status" value="1"/>
</dbReference>
<comment type="function">
    <text evidence="14">Key component of the F(0) channel; it plays a direct role in translocation across the membrane. A homomeric c-ring of between 10-14 subunits forms the central stalk rotor element with the F(1) delta and epsilon subunits.</text>
</comment>
<dbReference type="InterPro" id="IPR000454">
    <property type="entry name" value="ATP_synth_F0_csu"/>
</dbReference>
<dbReference type="STRING" id="1236517.ADJ77_11160"/>
<accession>A0A0K1NML4</accession>
<dbReference type="GO" id="GO:0045259">
    <property type="term" value="C:proton-transporting ATP synthase complex"/>
    <property type="evidence" value="ECO:0007669"/>
    <property type="project" value="UniProtKB-KW"/>
</dbReference>
<dbReference type="EMBL" id="CP072369">
    <property type="protein sequence ID" value="QUB85954.1"/>
    <property type="molecule type" value="Genomic_DNA"/>
</dbReference>
<keyword evidence="6 14" id="KW-0812">Transmembrane</keyword>
<evidence type="ECO:0000256" key="3">
    <source>
        <dbReference type="ARBA" id="ARBA00022448"/>
    </source>
</evidence>
<dbReference type="RefSeq" id="WP_025078686.1">
    <property type="nucleotide sequence ID" value="NZ_BAKO01000021.1"/>
</dbReference>
<keyword evidence="7 14" id="KW-0375">Hydrogen ion transport</keyword>
<feature type="transmembrane region" description="Helical" evidence="14">
    <location>
        <begin position="12"/>
        <end position="34"/>
    </location>
</feature>
<keyword evidence="9 14" id="KW-0406">Ion transport</keyword>
<reference evidence="16 18" key="1">
    <citation type="submission" date="2015-07" db="EMBL/GenBank/DDBJ databases">
        <authorList>
            <person name="Noorani M."/>
        </authorList>
    </citation>
    <scope>NUCLEOTIDE SEQUENCE [LARGE SCALE GENOMIC DNA]</scope>
    <source>
        <strain evidence="16 18">W1435</strain>
    </source>
</reference>
<evidence type="ECO:0000313" key="19">
    <source>
        <dbReference type="Proteomes" id="UP000682005"/>
    </source>
</evidence>
<evidence type="ECO:0000313" key="16">
    <source>
        <dbReference type="EMBL" id="AKU70324.1"/>
    </source>
</evidence>
<evidence type="ECO:0000256" key="4">
    <source>
        <dbReference type="ARBA" id="ARBA00022475"/>
    </source>
</evidence>
<dbReference type="InterPro" id="IPR020537">
    <property type="entry name" value="ATP_synth_F0_csu_DDCD_BS"/>
</dbReference>
<feature type="domain" description="V-ATPase proteolipid subunit C-like" evidence="15">
    <location>
        <begin position="14"/>
        <end position="76"/>
    </location>
</feature>
<dbReference type="GO" id="GO:0046933">
    <property type="term" value="F:proton-transporting ATP synthase activity, rotational mechanism"/>
    <property type="evidence" value="ECO:0007669"/>
    <property type="project" value="UniProtKB-UniRule"/>
</dbReference>
<evidence type="ECO:0000256" key="6">
    <source>
        <dbReference type="ARBA" id="ARBA00022692"/>
    </source>
</evidence>
<dbReference type="PRINTS" id="PR00124">
    <property type="entry name" value="ATPASEC"/>
</dbReference>
<evidence type="ECO:0000256" key="14">
    <source>
        <dbReference type="HAMAP-Rule" id="MF_01396"/>
    </source>
</evidence>
<dbReference type="OrthoDB" id="5383454at2"/>
<dbReference type="GO" id="GO:0033177">
    <property type="term" value="C:proton-transporting two-sector ATPase complex, proton-transporting domain"/>
    <property type="evidence" value="ECO:0007669"/>
    <property type="project" value="InterPro"/>
</dbReference>
<dbReference type="eggNOG" id="COG0636">
    <property type="taxonomic scope" value="Bacteria"/>
</dbReference>
<evidence type="ECO:0000256" key="5">
    <source>
        <dbReference type="ARBA" id="ARBA00022547"/>
    </source>
</evidence>
<evidence type="ECO:0000256" key="10">
    <source>
        <dbReference type="ARBA" id="ARBA00023121"/>
    </source>
</evidence>
<dbReference type="FunFam" id="1.20.20.10:FF:000002">
    <property type="entry name" value="ATP synthase subunit c"/>
    <property type="match status" value="1"/>
</dbReference>
<dbReference type="HAMAP" id="MF_01396">
    <property type="entry name" value="ATP_synth_c_bact"/>
    <property type="match status" value="1"/>
</dbReference>
<keyword evidence="12 14" id="KW-0066">ATP synthesis</keyword>
<evidence type="ECO:0000256" key="13">
    <source>
        <dbReference type="ARBA" id="ARBA00025198"/>
    </source>
</evidence>
<evidence type="ECO:0000256" key="11">
    <source>
        <dbReference type="ARBA" id="ARBA00023136"/>
    </source>
</evidence>
<evidence type="ECO:0000256" key="8">
    <source>
        <dbReference type="ARBA" id="ARBA00022989"/>
    </source>
</evidence>
<evidence type="ECO:0000256" key="12">
    <source>
        <dbReference type="ARBA" id="ARBA00023310"/>
    </source>
</evidence>
<dbReference type="Proteomes" id="UP000060345">
    <property type="component" value="Chromosome 2"/>
</dbReference>
<keyword evidence="5 14" id="KW-0138">CF(0)</keyword>
<gene>
    <name evidence="14 17" type="primary">atpE</name>
    <name evidence="16" type="ORF">ADJ77_11160</name>
    <name evidence="17" type="ORF">J5A51_01430</name>
</gene>
<dbReference type="KEGG" id="pfus:ADJ77_11160"/>
<feature type="transmembrane region" description="Helical" evidence="14">
    <location>
        <begin position="55"/>
        <end position="76"/>
    </location>
</feature>
<keyword evidence="10 14" id="KW-0446">Lipid-binding</keyword>
<comment type="subcellular location">
    <subcellularLocation>
        <location evidence="1 14">Cell membrane</location>
        <topology evidence="1 14">Multi-pass membrane protein</topology>
    </subcellularLocation>
</comment>
<reference evidence="17 19" key="2">
    <citation type="submission" date="2021-03" db="EMBL/GenBank/DDBJ databases">
        <title>Human Oral Microbial Genomes.</title>
        <authorList>
            <person name="Johnston C.D."/>
            <person name="Chen T."/>
            <person name="Dewhirst F.E."/>
        </authorList>
    </citation>
    <scope>NUCLEOTIDE SEQUENCE [LARGE SCALE GENOMIC DNA]</scope>
    <source>
        <strain evidence="17 19">W1435</strain>
    </source>
</reference>
<evidence type="ECO:0000256" key="1">
    <source>
        <dbReference type="ARBA" id="ARBA00004651"/>
    </source>
</evidence>
<comment type="similarity">
    <text evidence="2 14">Belongs to the ATPase C chain family.</text>
</comment>
<dbReference type="InterPro" id="IPR005953">
    <property type="entry name" value="ATP_synth_csu_bac/chlpt"/>
</dbReference>
<name>A0A0K1NML4_9BACT</name>
<dbReference type="AlphaFoldDB" id="A0A0K1NML4"/>
<dbReference type="EMBL" id="CP012075">
    <property type="protein sequence ID" value="AKU70324.1"/>
    <property type="molecule type" value="Genomic_DNA"/>
</dbReference>
<evidence type="ECO:0000313" key="17">
    <source>
        <dbReference type="EMBL" id="QUB85954.1"/>
    </source>
</evidence>
<dbReference type="Pfam" id="PF00137">
    <property type="entry name" value="ATP-synt_C"/>
    <property type="match status" value="1"/>
</dbReference>
<evidence type="ECO:0000313" key="18">
    <source>
        <dbReference type="Proteomes" id="UP000060345"/>
    </source>
</evidence>
<sequence>MLTSLLLAAETAKLGAAIGASIAAVGAGIGIGRIGGQAMDAMARQPEKIGELRSAMIIAAALVEGVAFFAAIIALLCVF</sequence>
<keyword evidence="19" id="KW-1185">Reference proteome</keyword>
<evidence type="ECO:0000259" key="15">
    <source>
        <dbReference type="Pfam" id="PF00137"/>
    </source>
</evidence>
<keyword evidence="11 14" id="KW-0472">Membrane</keyword>
<evidence type="ECO:0000256" key="9">
    <source>
        <dbReference type="ARBA" id="ARBA00023065"/>
    </source>
</evidence>
<keyword evidence="3 14" id="KW-0813">Transport</keyword>
<protein>
    <recommendedName>
        <fullName evidence="14">ATP synthase subunit c</fullName>
    </recommendedName>
    <alternativeName>
        <fullName evidence="14">ATP synthase F(0) sector subunit c</fullName>
    </alternativeName>
    <alternativeName>
        <fullName evidence="14">F-type ATPase subunit c</fullName>
        <shortName evidence="14">F-ATPase subunit c</shortName>
    </alternativeName>
    <alternativeName>
        <fullName evidence="14">Lipid-binding protein</fullName>
    </alternativeName>
</protein>
<dbReference type="InterPro" id="IPR038662">
    <property type="entry name" value="ATP_synth_F0_csu_sf"/>
</dbReference>
<dbReference type="Proteomes" id="UP000682005">
    <property type="component" value="Chromosome 2"/>
</dbReference>
<dbReference type="InterPro" id="IPR035921">
    <property type="entry name" value="F/V-ATP_Csub_sf"/>
</dbReference>
<organism evidence="16 18">
    <name type="scientific">Prevotella fusca JCM 17724</name>
    <dbReference type="NCBI Taxonomy" id="1236517"/>
    <lineage>
        <taxon>Bacteria</taxon>
        <taxon>Pseudomonadati</taxon>
        <taxon>Bacteroidota</taxon>
        <taxon>Bacteroidia</taxon>
        <taxon>Bacteroidales</taxon>
        <taxon>Prevotellaceae</taxon>
        <taxon>Prevotella</taxon>
    </lineage>
</organism>